<name>A0ACB8L046_CITSI</name>
<organism evidence="1 2">
    <name type="scientific">Citrus sinensis</name>
    <name type="common">Sweet orange</name>
    <name type="synonym">Citrus aurantium var. sinensis</name>
    <dbReference type="NCBI Taxonomy" id="2711"/>
    <lineage>
        <taxon>Eukaryota</taxon>
        <taxon>Viridiplantae</taxon>
        <taxon>Streptophyta</taxon>
        <taxon>Embryophyta</taxon>
        <taxon>Tracheophyta</taxon>
        <taxon>Spermatophyta</taxon>
        <taxon>Magnoliopsida</taxon>
        <taxon>eudicotyledons</taxon>
        <taxon>Gunneridae</taxon>
        <taxon>Pentapetalae</taxon>
        <taxon>rosids</taxon>
        <taxon>malvids</taxon>
        <taxon>Sapindales</taxon>
        <taxon>Rutaceae</taxon>
        <taxon>Aurantioideae</taxon>
        <taxon>Citrus</taxon>
    </lineage>
</organism>
<protein>
    <submittedName>
        <fullName evidence="1">MFS domain-containing protein</fullName>
    </submittedName>
</protein>
<dbReference type="EMBL" id="CM039173">
    <property type="protein sequence ID" value="KAH9766803.1"/>
    <property type="molecule type" value="Genomic_DNA"/>
</dbReference>
<sequence length="373" mass="40879">MNDKWVHDSSLDHKGMIPVRASTGEWKAFLGENDINMSFTFGAAIEFGKMLSFFAIVTNLITYLTKSLHQDIATAAKNVNYWSGVTTLIPLIGSYLAAPTQPASQWSCLLPQLFHVNPKFKATQYGDVFGSRGIKPCLGSLGDEQFDDHHSEERKRKCRTSIGGIFLFLILSTTMAVSIAAFYIRKTCYRFRVPEGCPLTPLFHVAVVMKLVLNTIPIWVTSLTFGISVAQASTSSVKQGATMNRKVGNNFRIPPASIYSLGAVANLLTGNERGIKILQRIGIGMGFSVLAMTVAAFVESKRLKIVPKEIIHEGKRGPLSMIVFCLAPQYLILGSGDGFTLVGLQEYFYAQVPASMRNLGIALYLTIIGIGSY</sequence>
<reference evidence="2" key="1">
    <citation type="journal article" date="2023" name="Hortic. Res.">
        <title>A chromosome-level phased genome enabling allele-level studies in sweet orange: a case study on citrus Huanglongbing tolerance.</title>
        <authorList>
            <person name="Wu B."/>
            <person name="Yu Q."/>
            <person name="Deng Z."/>
            <person name="Duan Y."/>
            <person name="Luo F."/>
            <person name="Gmitter F. Jr."/>
        </authorList>
    </citation>
    <scope>NUCLEOTIDE SEQUENCE [LARGE SCALE GENOMIC DNA]</scope>
    <source>
        <strain evidence="2">cv. Valencia</strain>
    </source>
</reference>
<gene>
    <name evidence="1" type="ORF">KPL71_011062</name>
</gene>
<dbReference type="Proteomes" id="UP000829398">
    <property type="component" value="Chromosome 4"/>
</dbReference>
<evidence type="ECO:0000313" key="2">
    <source>
        <dbReference type="Proteomes" id="UP000829398"/>
    </source>
</evidence>
<evidence type="ECO:0000313" key="1">
    <source>
        <dbReference type="EMBL" id="KAH9766803.1"/>
    </source>
</evidence>
<comment type="caution">
    <text evidence="1">The sequence shown here is derived from an EMBL/GenBank/DDBJ whole genome shotgun (WGS) entry which is preliminary data.</text>
</comment>
<proteinExistence type="predicted"/>
<accession>A0ACB8L046</accession>
<keyword evidence="2" id="KW-1185">Reference proteome</keyword>